<evidence type="ECO:0000313" key="2">
    <source>
        <dbReference type="EMBL" id="MFC5714040.1"/>
    </source>
</evidence>
<organism evidence="2 3">
    <name type="scientific">Thalassorhabdus alkalitolerans</name>
    <dbReference type="NCBI Taxonomy" id="2282697"/>
    <lineage>
        <taxon>Bacteria</taxon>
        <taxon>Bacillati</taxon>
        <taxon>Bacillota</taxon>
        <taxon>Bacilli</taxon>
        <taxon>Bacillales</taxon>
        <taxon>Bacillaceae</taxon>
        <taxon>Thalassorhabdus</taxon>
    </lineage>
</organism>
<proteinExistence type="predicted"/>
<reference evidence="3" key="1">
    <citation type="journal article" date="2019" name="Int. J. Syst. Evol. Microbiol.">
        <title>The Global Catalogue of Microorganisms (GCM) 10K type strain sequencing project: providing services to taxonomists for standard genome sequencing and annotation.</title>
        <authorList>
            <consortium name="The Broad Institute Genomics Platform"/>
            <consortium name="The Broad Institute Genome Sequencing Center for Infectious Disease"/>
            <person name="Wu L."/>
            <person name="Ma J."/>
        </authorList>
    </citation>
    <scope>NUCLEOTIDE SEQUENCE [LARGE SCALE GENOMIC DNA]</scope>
    <source>
        <strain evidence="3">CECT 7184</strain>
    </source>
</reference>
<feature type="transmembrane region" description="Helical" evidence="1">
    <location>
        <begin position="38"/>
        <end position="66"/>
    </location>
</feature>
<sequence length="333" mass="38650">MFRFVLIVSAKTLSKIFSMATATFFGRVPSKDDSKVSLVGLISLYWIFIAVGVAVPELAQMIIPFAPENETIVFWINLALFIFLPITAGAITCRVENRKHEKISVKQLLMGYPYAFLIGVLALCLIIIVPLIRFPQIINLRSLKHFAIMIKKDKYDLVFEKVQELLTENEVEVYPVDPPKYLWVPFLALIWVQEHIFKKKMAKNMKIVRGELEGEKIEVILHSTDISIIGPEKQVMVVMGILAEGVEERHLYFSWDDSSQKIEDRIYELRSKVLEGEDVSKEEVDQLVVDLRSLSLAMDDWNAIRRQIYRLERDRYKMKCKNEEEIEQLNYSE</sequence>
<evidence type="ECO:0000313" key="3">
    <source>
        <dbReference type="Proteomes" id="UP001596142"/>
    </source>
</evidence>
<dbReference type="Proteomes" id="UP001596142">
    <property type="component" value="Unassembled WGS sequence"/>
</dbReference>
<feature type="transmembrane region" description="Helical" evidence="1">
    <location>
        <begin position="72"/>
        <end position="93"/>
    </location>
</feature>
<gene>
    <name evidence="2" type="ORF">ACFPU1_14860</name>
</gene>
<dbReference type="EMBL" id="JBHSOZ010000009">
    <property type="protein sequence ID" value="MFC5714040.1"/>
    <property type="molecule type" value="Genomic_DNA"/>
</dbReference>
<keyword evidence="3" id="KW-1185">Reference proteome</keyword>
<evidence type="ECO:0000256" key="1">
    <source>
        <dbReference type="SAM" id="Phobius"/>
    </source>
</evidence>
<keyword evidence="1" id="KW-1133">Transmembrane helix</keyword>
<protein>
    <submittedName>
        <fullName evidence="2">Uncharacterized protein</fullName>
    </submittedName>
</protein>
<feature type="transmembrane region" description="Helical" evidence="1">
    <location>
        <begin position="114"/>
        <end position="134"/>
    </location>
</feature>
<keyword evidence="1" id="KW-0812">Transmembrane</keyword>
<comment type="caution">
    <text evidence="2">The sequence shown here is derived from an EMBL/GenBank/DDBJ whole genome shotgun (WGS) entry which is preliminary data.</text>
</comment>
<keyword evidence="1" id="KW-0472">Membrane</keyword>
<dbReference type="RefSeq" id="WP_385942564.1">
    <property type="nucleotide sequence ID" value="NZ_JBHSOZ010000009.1"/>
</dbReference>
<name>A0ABW0YNJ2_9BACI</name>
<accession>A0ABW0YNJ2</accession>